<dbReference type="GO" id="GO:0006886">
    <property type="term" value="P:intracellular protein transport"/>
    <property type="evidence" value="ECO:0007669"/>
    <property type="project" value="InterPro"/>
</dbReference>
<feature type="compositionally biased region" description="Pro residues" evidence="16">
    <location>
        <begin position="908"/>
        <end position="926"/>
    </location>
</feature>
<dbReference type="GO" id="GO:0006890">
    <property type="term" value="P:retrograde vesicle-mediated transport, Golgi to endoplasmic reticulum"/>
    <property type="evidence" value="ECO:0007669"/>
    <property type="project" value="TreeGrafter"/>
</dbReference>
<feature type="region of interest" description="Disordered" evidence="16">
    <location>
        <begin position="1026"/>
        <end position="1054"/>
    </location>
</feature>
<comment type="similarity">
    <text evidence="3">Belongs to the WD repeat COPB2 family.</text>
</comment>
<keyword evidence="12" id="KW-0968">Cytoplasmic vesicle</keyword>
<dbReference type="PANTHER" id="PTHR19876:SF2">
    <property type="entry name" value="COATOMER SUBUNIT BETA"/>
    <property type="match status" value="1"/>
</dbReference>
<name>A0A0G4GY67_9ALVE</name>
<feature type="repeat" description="WD" evidence="15">
    <location>
        <begin position="189"/>
        <end position="232"/>
    </location>
</feature>
<feature type="compositionally biased region" description="Pro residues" evidence="16">
    <location>
        <begin position="982"/>
        <end position="994"/>
    </location>
</feature>
<comment type="subcellular location">
    <subcellularLocation>
        <location evidence="2">Cytoplasmic vesicle</location>
        <location evidence="2">COPI-coated vesicle membrane</location>
        <topology evidence="2">Peripheral membrane protein</topology>
        <orientation evidence="2">Cytoplasmic side</orientation>
    </subcellularLocation>
    <subcellularLocation>
        <location evidence="1">Golgi apparatus membrane</location>
        <topology evidence="1">Peripheral membrane protein</topology>
        <orientation evidence="1">Cytoplasmic side</orientation>
    </subcellularLocation>
</comment>
<dbReference type="VEuPathDB" id="CryptoDB:Cvel_23871"/>
<dbReference type="GO" id="GO:0030126">
    <property type="term" value="C:COPI vesicle coat"/>
    <property type="evidence" value="ECO:0007669"/>
    <property type="project" value="TreeGrafter"/>
</dbReference>
<evidence type="ECO:0000256" key="2">
    <source>
        <dbReference type="ARBA" id="ARBA00004347"/>
    </source>
</evidence>
<dbReference type="CDD" id="cd22947">
    <property type="entry name" value="Coatomer_WDAD_beta-like"/>
    <property type="match status" value="1"/>
</dbReference>
<dbReference type="Pfam" id="PF04053">
    <property type="entry name" value="B-prop_COPA_B_2nd"/>
    <property type="match status" value="1"/>
</dbReference>
<reference evidence="19" key="1">
    <citation type="submission" date="2014-11" db="EMBL/GenBank/DDBJ databases">
        <authorList>
            <person name="Otto D Thomas"/>
            <person name="Naeem Raeece"/>
        </authorList>
    </citation>
    <scope>NUCLEOTIDE SEQUENCE</scope>
</reference>
<evidence type="ECO:0000256" key="1">
    <source>
        <dbReference type="ARBA" id="ARBA00004255"/>
    </source>
</evidence>
<organism evidence="19">
    <name type="scientific">Chromera velia CCMP2878</name>
    <dbReference type="NCBI Taxonomy" id="1169474"/>
    <lineage>
        <taxon>Eukaryota</taxon>
        <taxon>Sar</taxon>
        <taxon>Alveolata</taxon>
        <taxon>Colpodellida</taxon>
        <taxon>Chromeraceae</taxon>
        <taxon>Chromera</taxon>
    </lineage>
</organism>
<feature type="region of interest" description="Disordered" evidence="16">
    <location>
        <begin position="903"/>
        <end position="1008"/>
    </location>
</feature>
<dbReference type="FunFam" id="2.130.10.10:FF:000016">
    <property type="entry name" value="Coatomer alpha subunit, putative"/>
    <property type="match status" value="1"/>
</dbReference>
<dbReference type="EMBL" id="CDMZ01001672">
    <property type="protein sequence ID" value="CEM36027.1"/>
    <property type="molecule type" value="Genomic_DNA"/>
</dbReference>
<dbReference type="InterPro" id="IPR020472">
    <property type="entry name" value="WD40_PAC1"/>
</dbReference>
<dbReference type="InterPro" id="IPR006692">
    <property type="entry name" value="Beta-prop_COPA/B_2nd"/>
</dbReference>
<accession>A0A0G4GY67</accession>
<dbReference type="GO" id="GO:0006891">
    <property type="term" value="P:intra-Golgi vesicle-mediated transport"/>
    <property type="evidence" value="ECO:0007669"/>
    <property type="project" value="TreeGrafter"/>
</dbReference>
<evidence type="ECO:0000256" key="4">
    <source>
        <dbReference type="ARBA" id="ARBA00022448"/>
    </source>
</evidence>
<dbReference type="AlphaFoldDB" id="A0A0G4GY67"/>
<dbReference type="GO" id="GO:0006888">
    <property type="term" value="P:endoplasmic reticulum to Golgi vesicle-mediated transport"/>
    <property type="evidence" value="ECO:0007669"/>
    <property type="project" value="TreeGrafter"/>
</dbReference>
<keyword evidence="11" id="KW-0472">Membrane</keyword>
<evidence type="ECO:0000256" key="14">
    <source>
        <dbReference type="ARBA" id="ARBA00032920"/>
    </source>
</evidence>
<evidence type="ECO:0000256" key="7">
    <source>
        <dbReference type="ARBA" id="ARBA00022737"/>
    </source>
</evidence>
<evidence type="ECO:0000256" key="10">
    <source>
        <dbReference type="ARBA" id="ARBA00023034"/>
    </source>
</evidence>
<dbReference type="PANTHER" id="PTHR19876">
    <property type="entry name" value="COATOMER"/>
    <property type="match status" value="1"/>
</dbReference>
<dbReference type="InterPro" id="IPR036322">
    <property type="entry name" value="WD40_repeat_dom_sf"/>
</dbReference>
<feature type="repeat" description="WD" evidence="15">
    <location>
        <begin position="95"/>
        <end position="127"/>
    </location>
</feature>
<dbReference type="SMART" id="SM00320">
    <property type="entry name" value="WD40"/>
    <property type="match status" value="7"/>
</dbReference>
<feature type="domain" description="COPA/B second beta-propeller" evidence="17">
    <location>
        <begin position="329"/>
        <end position="591"/>
    </location>
</feature>
<evidence type="ECO:0000256" key="11">
    <source>
        <dbReference type="ARBA" id="ARBA00023136"/>
    </source>
</evidence>
<evidence type="ECO:0000256" key="3">
    <source>
        <dbReference type="ARBA" id="ARBA00010844"/>
    </source>
</evidence>
<dbReference type="InterPro" id="IPR050844">
    <property type="entry name" value="Coatomer_complex_subunit"/>
</dbReference>
<keyword evidence="9" id="KW-0653">Protein transport</keyword>
<dbReference type="PhylomeDB" id="A0A0G4GY67"/>
<evidence type="ECO:0000256" key="6">
    <source>
        <dbReference type="ARBA" id="ARBA00022574"/>
    </source>
</evidence>
<evidence type="ECO:0000256" key="15">
    <source>
        <dbReference type="PROSITE-ProRule" id="PRU00221"/>
    </source>
</evidence>
<keyword evidence="7" id="KW-0677">Repeat</keyword>
<keyword evidence="8" id="KW-0931">ER-Golgi transport</keyword>
<feature type="compositionally biased region" description="Low complexity" evidence="16">
    <location>
        <begin position="927"/>
        <end position="938"/>
    </location>
</feature>
<dbReference type="Gene3D" id="2.130.10.10">
    <property type="entry name" value="YVTN repeat-like/Quinoprotein amine dehydrogenase"/>
    <property type="match status" value="1"/>
</dbReference>
<evidence type="ECO:0000256" key="13">
    <source>
        <dbReference type="ARBA" id="ARBA00025536"/>
    </source>
</evidence>
<keyword evidence="10" id="KW-0333">Golgi apparatus</keyword>
<proteinExistence type="inferred from homology"/>
<feature type="repeat" description="WD" evidence="15">
    <location>
        <begin position="11"/>
        <end position="52"/>
    </location>
</feature>
<evidence type="ECO:0000256" key="16">
    <source>
        <dbReference type="SAM" id="MobiDB-lite"/>
    </source>
</evidence>
<dbReference type="Gene3D" id="1.25.40.470">
    <property type="match status" value="1"/>
</dbReference>
<feature type="repeat" description="WD" evidence="15">
    <location>
        <begin position="233"/>
        <end position="274"/>
    </location>
</feature>
<dbReference type="Pfam" id="PF23953">
    <property type="entry name" value="TPR_COPA_B"/>
    <property type="match status" value="1"/>
</dbReference>
<feature type="domain" description="COPA/B TPR" evidence="18">
    <location>
        <begin position="608"/>
        <end position="805"/>
    </location>
</feature>
<evidence type="ECO:0000259" key="18">
    <source>
        <dbReference type="Pfam" id="PF23953"/>
    </source>
</evidence>
<dbReference type="GO" id="GO:0000139">
    <property type="term" value="C:Golgi membrane"/>
    <property type="evidence" value="ECO:0007669"/>
    <property type="project" value="UniProtKB-SubCell"/>
</dbReference>
<dbReference type="InterPro" id="IPR056176">
    <property type="entry name" value="TPR_COPA_B"/>
</dbReference>
<evidence type="ECO:0000313" key="19">
    <source>
        <dbReference type="EMBL" id="CEM36027.1"/>
    </source>
</evidence>
<dbReference type="CDD" id="cd00200">
    <property type="entry name" value="WD40"/>
    <property type="match status" value="1"/>
</dbReference>
<evidence type="ECO:0000256" key="5">
    <source>
        <dbReference type="ARBA" id="ARBA00022490"/>
    </source>
</evidence>
<feature type="repeat" description="WD" evidence="15">
    <location>
        <begin position="138"/>
        <end position="180"/>
    </location>
</feature>
<dbReference type="InterPro" id="IPR001680">
    <property type="entry name" value="WD40_rpt"/>
</dbReference>
<sequence length="1054" mass="114752">MPLRLDIKKKLSARSERVKSVDFHPNEPWVLAALYSGNALLWDYNTQSMIKSIEVSSLPLRCAKFIVRKQWIIAGCDDMQIRVYNYNTLEKVKAFDAHSDYIRHIAVHPNLPLFLTASDDMTVKLWDWEKGWTCCTIFEAHSHYVMMSQWNPKDPHIFASASLDRSIKVWGISASASQPASVTAPHFSLTGHERGVNCIEYHQSGDKPYIVSGSDDKTVRVWDYQTKQCLQVLTGHAENVSAASFHPTLPIILSGGEDGALKIWHASTYRLETTVQYNLQRLWSIAVLRGSTVVGLGFDEGTVVIKLGSDDPIASMTSQGKAVWSRGAEIQTANLRLVDESSLADGERVPLSVKDMGSCELFPQSIAHHPNGRLFAVCGDGEYVIYTAQALRNKSFGQAVEFVWSEEGHYGTRDNNGRVTIFHDFKETFSFKPGFTVEEIFGGKLLGLRGGDFVCFYDWADQRLVQKIEVTPKKVVWAEGSSGSSLLAILCSDAFYVLRFNREAYQKAAEERGAAGGEDDGEGFEEAFELIQEVNERAESGLWVADCFVYVTSALRLQTFSSGQIDTLAHLEKPMALLGFIPEQNRVFLIDRELGVFSFSLHLAMLEYQSAVIRRDDALAEQLFLQIPPEMHARVARFLDHQGFKERALEVTTDPDMKFDLALSLGRLQQCAEIIRSNATADVSPSSAQAGILSPLNISRWKQLGDVALEHGHFSLAVGCFQEANDLSGLLLVSTAMGDAKLLSRVAEQAAATKKANVAFLAKLLLQDLKGCVDVLMSSDRVPEAAFFARTYCPSLLPPIVAKWKEELGKVNQMLANALADPVANPTAFPADLEVACKAEKILQKRRQAGFFPADQFPHLRGILDLDLCEEIKNIGEAEVEKMFLGDAQITDEEIGAIVNETSSAEPAQPPPMQQQPQTVPPPSQYSPPAAASPAAGQMFMHTEVGGQQPGQSPAAAGAFNGVGPSPGSRGGGPGYEDYPLTDPPGSAPGPPPMQAGEAPMQAAPHVPPGADDFDGLMGGVGEAQVPGGPRMVSAGEMGAGGSGEGGDDLMDLI</sequence>
<evidence type="ECO:0000259" key="17">
    <source>
        <dbReference type="Pfam" id="PF04053"/>
    </source>
</evidence>
<dbReference type="PROSITE" id="PS50294">
    <property type="entry name" value="WD_REPEATS_REGION"/>
    <property type="match status" value="4"/>
</dbReference>
<dbReference type="PRINTS" id="PR00320">
    <property type="entry name" value="GPROTEINBRPT"/>
</dbReference>
<dbReference type="FunFam" id="1.25.40.470:FF:000001">
    <property type="entry name" value="Coatomer subunit beta"/>
    <property type="match status" value="1"/>
</dbReference>
<evidence type="ECO:0000256" key="9">
    <source>
        <dbReference type="ARBA" id="ARBA00022927"/>
    </source>
</evidence>
<keyword evidence="5" id="KW-0963">Cytoplasm</keyword>
<keyword evidence="4" id="KW-0813">Transport</keyword>
<evidence type="ECO:0000256" key="8">
    <source>
        <dbReference type="ARBA" id="ARBA00022892"/>
    </source>
</evidence>
<dbReference type="Pfam" id="PF00400">
    <property type="entry name" value="WD40"/>
    <property type="match status" value="5"/>
</dbReference>
<dbReference type="InterPro" id="IPR015943">
    <property type="entry name" value="WD40/YVTN_repeat-like_dom_sf"/>
</dbReference>
<dbReference type="SUPFAM" id="SSF50978">
    <property type="entry name" value="WD40 repeat-like"/>
    <property type="match status" value="1"/>
</dbReference>
<dbReference type="GO" id="GO:0005198">
    <property type="term" value="F:structural molecule activity"/>
    <property type="evidence" value="ECO:0007669"/>
    <property type="project" value="InterPro"/>
</dbReference>
<feature type="compositionally biased region" description="Low complexity" evidence="16">
    <location>
        <begin position="946"/>
        <end position="968"/>
    </location>
</feature>
<gene>
    <name evidence="19" type="ORF">Cvel_23871</name>
</gene>
<comment type="function">
    <text evidence="13">The coatomer is a cytosolic protein complex that binds to dilysine motifs and reversibly associates with Golgi non-clathrin-coated vesicles, which further mediate biosynthetic protein transport from the ER, via the Golgi up to the trans Golgi network. Coatomer complex is required for budding from Golgi membranes, and is essential for the retrograde Golgi-to-ER transport of dilysine-tagged proteins.</text>
</comment>
<keyword evidence="6 15" id="KW-0853">WD repeat</keyword>
<evidence type="ECO:0000256" key="12">
    <source>
        <dbReference type="ARBA" id="ARBA00023329"/>
    </source>
</evidence>
<protein>
    <recommendedName>
        <fullName evidence="14">Beta'-coat protein</fullName>
    </recommendedName>
</protein>
<dbReference type="PROSITE" id="PS50082">
    <property type="entry name" value="WD_REPEATS_2"/>
    <property type="match status" value="5"/>
</dbReference>